<organism evidence="1 2">
    <name type="scientific">Pseudocercospora musae</name>
    <dbReference type="NCBI Taxonomy" id="113226"/>
    <lineage>
        <taxon>Eukaryota</taxon>
        <taxon>Fungi</taxon>
        <taxon>Dikarya</taxon>
        <taxon>Ascomycota</taxon>
        <taxon>Pezizomycotina</taxon>
        <taxon>Dothideomycetes</taxon>
        <taxon>Dothideomycetidae</taxon>
        <taxon>Mycosphaerellales</taxon>
        <taxon>Mycosphaerellaceae</taxon>
        <taxon>Pseudocercospora</taxon>
    </lineage>
</organism>
<dbReference type="Proteomes" id="UP000073492">
    <property type="component" value="Unassembled WGS sequence"/>
</dbReference>
<comment type="caution">
    <text evidence="1">The sequence shown here is derived from an EMBL/GenBank/DDBJ whole genome shotgun (WGS) entry which is preliminary data.</text>
</comment>
<dbReference type="EMBL" id="LFZO01000045">
    <property type="protein sequence ID" value="KXT16090.1"/>
    <property type="molecule type" value="Genomic_DNA"/>
</dbReference>
<evidence type="ECO:0000313" key="2">
    <source>
        <dbReference type="Proteomes" id="UP000073492"/>
    </source>
</evidence>
<reference evidence="1 2" key="1">
    <citation type="submission" date="2015-07" db="EMBL/GenBank/DDBJ databases">
        <title>Comparative genomics of the Sigatoka disease complex on banana suggests a link between parallel evolutionary changes in Pseudocercospora fijiensis and Pseudocercospora eumusae and increased virulence on the banana host.</title>
        <authorList>
            <person name="Chang T.-C."/>
            <person name="Salvucci A."/>
            <person name="Crous P.W."/>
            <person name="Stergiopoulos I."/>
        </authorList>
    </citation>
    <scope>NUCLEOTIDE SEQUENCE [LARGE SCALE GENOMIC DNA]</scope>
    <source>
        <strain evidence="1 2">CBS 116634</strain>
    </source>
</reference>
<gene>
    <name evidence="1" type="ORF">AC579_7148</name>
</gene>
<keyword evidence="2" id="KW-1185">Reference proteome</keyword>
<dbReference type="AlphaFoldDB" id="A0A139IN57"/>
<sequence>MPDLDSFHDDMQARIRAGDIEEVTREVKTKWRGMKTSDPRRAELKDLLAELAETELAWEDYTERMNSYEAMQQAKKNEQKATAAAAALT</sequence>
<protein>
    <submittedName>
        <fullName evidence="1">Uncharacterized protein</fullName>
    </submittedName>
</protein>
<name>A0A139IN57_9PEZI</name>
<evidence type="ECO:0000313" key="1">
    <source>
        <dbReference type="EMBL" id="KXT16090.1"/>
    </source>
</evidence>
<accession>A0A139IN57</accession>
<proteinExistence type="predicted"/>